<dbReference type="GeneID" id="95987584"/>
<sequence length="226" mass="23788">MAPSSVAGPSKPVPAPKPTTYSAIEAEWRAEAFGYDAEYRDCLLGAVVLDIVDPNGAPPSLRSSLTALPVRSHTAIVGLAEDDDEYLDPEPEPEPTPPPIRVPPKPRRVTFSEPVAPRRAPPPVPLTLAESTHRPHPAAAFDPPRPASVVDAAPRSPQRPELAHRPLSWADAATVAKWPWGARRGSTSGGSTPTSPVGPVTPTGGLFVEAEGKGVENTPRKGAEGR</sequence>
<dbReference type="Proteomes" id="UP001565368">
    <property type="component" value="Unassembled WGS sequence"/>
</dbReference>
<protein>
    <submittedName>
        <fullName evidence="2">Uncharacterized protein</fullName>
    </submittedName>
</protein>
<accession>A0ABR3PXF1</accession>
<feature type="compositionally biased region" description="Low complexity" evidence="1">
    <location>
        <begin position="185"/>
        <end position="205"/>
    </location>
</feature>
<evidence type="ECO:0000256" key="1">
    <source>
        <dbReference type="SAM" id="MobiDB-lite"/>
    </source>
</evidence>
<feature type="region of interest" description="Disordered" evidence="1">
    <location>
        <begin position="81"/>
        <end position="168"/>
    </location>
</feature>
<comment type="caution">
    <text evidence="2">The sequence shown here is derived from an EMBL/GenBank/DDBJ whole genome shotgun (WGS) entry which is preliminary data.</text>
</comment>
<organism evidence="2 3">
    <name type="scientific">Vanrija albida</name>
    <dbReference type="NCBI Taxonomy" id="181172"/>
    <lineage>
        <taxon>Eukaryota</taxon>
        <taxon>Fungi</taxon>
        <taxon>Dikarya</taxon>
        <taxon>Basidiomycota</taxon>
        <taxon>Agaricomycotina</taxon>
        <taxon>Tremellomycetes</taxon>
        <taxon>Trichosporonales</taxon>
        <taxon>Trichosporonaceae</taxon>
        <taxon>Vanrija</taxon>
    </lineage>
</organism>
<dbReference type="RefSeq" id="XP_069207071.1">
    <property type="nucleotide sequence ID" value="XM_069355000.1"/>
</dbReference>
<feature type="compositionally biased region" description="Acidic residues" evidence="1">
    <location>
        <begin position="81"/>
        <end position="93"/>
    </location>
</feature>
<gene>
    <name evidence="2" type="ORF">Q8F55_006541</name>
</gene>
<dbReference type="EMBL" id="JBBXJM010000005">
    <property type="protein sequence ID" value="KAL1407127.1"/>
    <property type="molecule type" value="Genomic_DNA"/>
</dbReference>
<evidence type="ECO:0000313" key="3">
    <source>
        <dbReference type="Proteomes" id="UP001565368"/>
    </source>
</evidence>
<evidence type="ECO:0000313" key="2">
    <source>
        <dbReference type="EMBL" id="KAL1407127.1"/>
    </source>
</evidence>
<reference evidence="2 3" key="1">
    <citation type="submission" date="2023-08" db="EMBL/GenBank/DDBJ databases">
        <title>Annotated Genome Sequence of Vanrija albida AlHP1.</title>
        <authorList>
            <person name="Herzog R."/>
        </authorList>
    </citation>
    <scope>NUCLEOTIDE SEQUENCE [LARGE SCALE GENOMIC DNA]</scope>
    <source>
        <strain evidence="2 3">AlHP1</strain>
    </source>
</reference>
<name>A0ABR3PXF1_9TREE</name>
<feature type="compositionally biased region" description="Basic and acidic residues" evidence="1">
    <location>
        <begin position="210"/>
        <end position="226"/>
    </location>
</feature>
<keyword evidence="3" id="KW-1185">Reference proteome</keyword>
<feature type="region of interest" description="Disordered" evidence="1">
    <location>
        <begin position="180"/>
        <end position="226"/>
    </location>
</feature>
<feature type="compositionally biased region" description="Pro residues" evidence="1">
    <location>
        <begin position="94"/>
        <end position="103"/>
    </location>
</feature>
<proteinExistence type="predicted"/>